<evidence type="ECO:0000313" key="2">
    <source>
        <dbReference type="Proteomes" id="UP000059113"/>
    </source>
</evidence>
<keyword evidence="2" id="KW-1185">Reference proteome</keyword>
<dbReference type="Gene3D" id="3.40.630.30">
    <property type="match status" value="1"/>
</dbReference>
<protein>
    <recommendedName>
        <fullName evidence="3">N-acetyltransferase domain-containing protein</fullName>
    </recommendedName>
</protein>
<evidence type="ECO:0008006" key="3">
    <source>
        <dbReference type="Google" id="ProtNLM"/>
    </source>
</evidence>
<dbReference type="EMBL" id="CP011310">
    <property type="protein sequence ID" value="ANC50514.1"/>
    <property type="molecule type" value="Genomic_DNA"/>
</dbReference>
<dbReference type="Proteomes" id="UP000059113">
    <property type="component" value="Chromosome"/>
</dbReference>
<dbReference type="STRING" id="1648404.CP97_14828"/>
<gene>
    <name evidence="1" type="ORF">CP97_14828</name>
</gene>
<organism evidence="1 2">
    <name type="scientific">Aurantiacibacter atlanticus</name>
    <dbReference type="NCBI Taxonomy" id="1648404"/>
    <lineage>
        <taxon>Bacteria</taxon>
        <taxon>Pseudomonadati</taxon>
        <taxon>Pseudomonadota</taxon>
        <taxon>Alphaproteobacteria</taxon>
        <taxon>Sphingomonadales</taxon>
        <taxon>Erythrobacteraceae</taxon>
        <taxon>Aurantiacibacter</taxon>
    </lineage>
</organism>
<reference evidence="1 2" key="1">
    <citation type="journal article" date="2015" name="Int. J. Syst. Evol. Microbiol.">
        <title>Erythrobacter atlanticus sp. nov., a bacterium from ocean sediment able to degrade polycyclic aromatic hydrocarbons.</title>
        <authorList>
            <person name="Zhuang L."/>
            <person name="Liu Y."/>
            <person name="Wang L."/>
            <person name="Wang W."/>
            <person name="Shao Z."/>
        </authorList>
    </citation>
    <scope>NUCLEOTIDE SEQUENCE [LARGE SCALE GENOMIC DNA]</scope>
    <source>
        <strain evidence="2">s21-N3</strain>
    </source>
</reference>
<proteinExistence type="predicted"/>
<sequence>MKRLMVGHALESVARVDFRAGEENCRSRRALEKIGARLAPFRSERLEHGGREIVHLYYELCRADYVASLGAD</sequence>
<reference evidence="2" key="2">
    <citation type="submission" date="2015-04" db="EMBL/GenBank/DDBJ databases">
        <title>The complete genome sequence of Erythrobacter sp. s21-N3.</title>
        <authorList>
            <person name="Zhuang L."/>
            <person name="Liu Y."/>
            <person name="Shao Z."/>
        </authorList>
    </citation>
    <scope>NUCLEOTIDE SEQUENCE [LARGE SCALE GENOMIC DNA]</scope>
    <source>
        <strain evidence="2">s21-N3</strain>
    </source>
</reference>
<dbReference type="KEGG" id="ery:CP97_14828"/>
<dbReference type="AlphaFoldDB" id="A0A161IGI6"/>
<evidence type="ECO:0000313" key="1">
    <source>
        <dbReference type="EMBL" id="ANC50514.1"/>
    </source>
</evidence>
<accession>A0A161IGI6</accession>
<name>A0A161IGI6_9SPHN</name>